<dbReference type="Pfam" id="PF03188">
    <property type="entry name" value="Cytochrom_B561"/>
    <property type="match status" value="1"/>
</dbReference>
<gene>
    <name evidence="14" type="ORF">JKP88DRAFT_202227</name>
</gene>
<dbReference type="InterPro" id="IPR006593">
    <property type="entry name" value="Cyt_b561/ferric_Rdtase_TM"/>
</dbReference>
<feature type="compositionally biased region" description="Basic and acidic residues" evidence="11">
    <location>
        <begin position="254"/>
        <end position="272"/>
    </location>
</feature>
<dbReference type="PANTHER" id="PTHR15422">
    <property type="entry name" value="OS05G0565100 PROTEIN"/>
    <property type="match status" value="1"/>
</dbReference>
<keyword evidence="9" id="KW-0408">Iron</keyword>
<evidence type="ECO:0000256" key="1">
    <source>
        <dbReference type="ARBA" id="ARBA00001970"/>
    </source>
</evidence>
<feature type="transmembrane region" description="Helical" evidence="12">
    <location>
        <begin position="210"/>
        <end position="228"/>
    </location>
</feature>
<sequence length="272" mass="30060">MAAAVSENLRAALDETTVRRTRLFSSFTTPKWLKPKYMTHVLAAANVITIVVIVAIHERTFSVFSFHPLFMSLGFLMCMSLGVIAYRNKFLLDLLSPIMMHGPTTKSRTMHITFQSFAGGFILLGLLFIVASKLKHGSTVVPHSIHAVLGSAVLVATAVQVTVGKLKYDSLTRRQERKQLWHGKMGLLLYDVAAVTILTGLWALVGVVTLSSLVMMLMLVLLWVNINYQMSEPRPPDVAPYSGLNTDDTALAAEESKAEEDGRELGEDTRRL</sequence>
<dbReference type="GO" id="GO:0140575">
    <property type="term" value="F:transmembrane monodehydroascorbate reductase activity"/>
    <property type="evidence" value="ECO:0007669"/>
    <property type="project" value="InterPro"/>
</dbReference>
<dbReference type="GO" id="GO:0046872">
    <property type="term" value="F:metal ion binding"/>
    <property type="evidence" value="ECO:0007669"/>
    <property type="project" value="UniProtKB-KW"/>
</dbReference>
<feature type="transmembrane region" description="Helical" evidence="12">
    <location>
        <begin position="37"/>
        <end position="57"/>
    </location>
</feature>
<feature type="transmembrane region" description="Helical" evidence="12">
    <location>
        <begin position="143"/>
        <end position="164"/>
    </location>
</feature>
<protein>
    <recommendedName>
        <fullName evidence="13">Cytochrome b561 domain-containing protein</fullName>
    </recommendedName>
</protein>
<keyword evidence="6" id="KW-0479">Metal-binding</keyword>
<dbReference type="PANTHER" id="PTHR15422:SF45">
    <property type="entry name" value="CYTOCHROME B561 DOMAIN-CONTAINING PROTEIN"/>
    <property type="match status" value="1"/>
</dbReference>
<proteinExistence type="predicted"/>
<dbReference type="InterPro" id="IPR045150">
    <property type="entry name" value="CYB561D1/2"/>
</dbReference>
<comment type="cofactor">
    <cofactor evidence="1">
        <name>heme b</name>
        <dbReference type="ChEBI" id="CHEBI:60344"/>
    </cofactor>
</comment>
<dbReference type="Gene3D" id="1.20.120.1770">
    <property type="match status" value="1"/>
</dbReference>
<organism evidence="14 15">
    <name type="scientific">Tribonema minus</name>
    <dbReference type="NCBI Taxonomy" id="303371"/>
    <lineage>
        <taxon>Eukaryota</taxon>
        <taxon>Sar</taxon>
        <taxon>Stramenopiles</taxon>
        <taxon>Ochrophyta</taxon>
        <taxon>PX clade</taxon>
        <taxon>Xanthophyceae</taxon>
        <taxon>Tribonematales</taxon>
        <taxon>Tribonemataceae</taxon>
        <taxon>Tribonema</taxon>
    </lineage>
</organism>
<keyword evidence="8 12" id="KW-1133">Transmembrane helix</keyword>
<dbReference type="EMBL" id="JAFCMP010000522">
    <property type="protein sequence ID" value="KAG5177744.1"/>
    <property type="molecule type" value="Genomic_DNA"/>
</dbReference>
<dbReference type="Proteomes" id="UP000664859">
    <property type="component" value="Unassembled WGS sequence"/>
</dbReference>
<evidence type="ECO:0000256" key="12">
    <source>
        <dbReference type="SAM" id="Phobius"/>
    </source>
</evidence>
<dbReference type="GO" id="GO:0016020">
    <property type="term" value="C:membrane"/>
    <property type="evidence" value="ECO:0007669"/>
    <property type="project" value="UniProtKB-SubCell"/>
</dbReference>
<evidence type="ECO:0000313" key="14">
    <source>
        <dbReference type="EMBL" id="KAG5177744.1"/>
    </source>
</evidence>
<evidence type="ECO:0000256" key="6">
    <source>
        <dbReference type="ARBA" id="ARBA00022723"/>
    </source>
</evidence>
<evidence type="ECO:0000256" key="5">
    <source>
        <dbReference type="ARBA" id="ARBA00022692"/>
    </source>
</evidence>
<keyword evidence="4" id="KW-0349">Heme</keyword>
<evidence type="ECO:0000256" key="11">
    <source>
        <dbReference type="SAM" id="MobiDB-lite"/>
    </source>
</evidence>
<reference evidence="14" key="1">
    <citation type="submission" date="2021-02" db="EMBL/GenBank/DDBJ databases">
        <title>First Annotated Genome of the Yellow-green Alga Tribonema minus.</title>
        <authorList>
            <person name="Mahan K.M."/>
        </authorList>
    </citation>
    <scope>NUCLEOTIDE SEQUENCE</scope>
    <source>
        <strain evidence="14">UTEX B ZZ1240</strain>
    </source>
</reference>
<feature type="domain" description="Cytochrome b561" evidence="13">
    <location>
        <begin position="38"/>
        <end position="235"/>
    </location>
</feature>
<keyword evidence="10 12" id="KW-0472">Membrane</keyword>
<evidence type="ECO:0000256" key="8">
    <source>
        <dbReference type="ARBA" id="ARBA00022989"/>
    </source>
</evidence>
<keyword evidence="15" id="KW-1185">Reference proteome</keyword>
<name>A0A836C9M8_9STRA</name>
<feature type="transmembrane region" description="Helical" evidence="12">
    <location>
        <begin position="69"/>
        <end position="88"/>
    </location>
</feature>
<evidence type="ECO:0000256" key="10">
    <source>
        <dbReference type="ARBA" id="ARBA00023136"/>
    </source>
</evidence>
<keyword evidence="5 12" id="KW-0812">Transmembrane</keyword>
<evidence type="ECO:0000256" key="2">
    <source>
        <dbReference type="ARBA" id="ARBA00004141"/>
    </source>
</evidence>
<keyword evidence="7" id="KW-0249">Electron transport</keyword>
<accession>A0A836C9M8</accession>
<evidence type="ECO:0000313" key="15">
    <source>
        <dbReference type="Proteomes" id="UP000664859"/>
    </source>
</evidence>
<evidence type="ECO:0000256" key="4">
    <source>
        <dbReference type="ARBA" id="ARBA00022617"/>
    </source>
</evidence>
<dbReference type="AlphaFoldDB" id="A0A836C9M8"/>
<dbReference type="SMART" id="SM00665">
    <property type="entry name" value="B561"/>
    <property type="match status" value="1"/>
</dbReference>
<evidence type="ECO:0000256" key="3">
    <source>
        <dbReference type="ARBA" id="ARBA00022448"/>
    </source>
</evidence>
<evidence type="ECO:0000259" key="13">
    <source>
        <dbReference type="PROSITE" id="PS50939"/>
    </source>
</evidence>
<feature type="region of interest" description="Disordered" evidence="11">
    <location>
        <begin position="250"/>
        <end position="272"/>
    </location>
</feature>
<comment type="subcellular location">
    <subcellularLocation>
        <location evidence="2">Membrane</location>
        <topology evidence="2">Multi-pass membrane protein</topology>
    </subcellularLocation>
</comment>
<evidence type="ECO:0000256" key="7">
    <source>
        <dbReference type="ARBA" id="ARBA00022982"/>
    </source>
</evidence>
<comment type="caution">
    <text evidence="14">The sequence shown here is derived from an EMBL/GenBank/DDBJ whole genome shotgun (WGS) entry which is preliminary data.</text>
</comment>
<keyword evidence="3" id="KW-0813">Transport</keyword>
<dbReference type="PROSITE" id="PS50939">
    <property type="entry name" value="CYTOCHROME_B561"/>
    <property type="match status" value="1"/>
</dbReference>
<dbReference type="OrthoDB" id="432881at2759"/>
<evidence type="ECO:0000256" key="9">
    <source>
        <dbReference type="ARBA" id="ARBA00023004"/>
    </source>
</evidence>
<feature type="transmembrane region" description="Helical" evidence="12">
    <location>
        <begin position="109"/>
        <end position="131"/>
    </location>
</feature>